<accession>A0A2Z4FGB8</accession>
<dbReference type="HAMAP" id="MF_01328_B">
    <property type="entry name" value="Ribosomal_uL4_B"/>
    <property type="match status" value="1"/>
</dbReference>
<dbReference type="KEGG" id="bsed:DN745_01010"/>
<dbReference type="SUPFAM" id="SSF52166">
    <property type="entry name" value="Ribosomal protein L4"/>
    <property type="match status" value="1"/>
</dbReference>
<dbReference type="GO" id="GO:0005840">
    <property type="term" value="C:ribosome"/>
    <property type="evidence" value="ECO:0007669"/>
    <property type="project" value="UniProtKB-KW"/>
</dbReference>
<keyword evidence="5" id="KW-0699">rRNA-binding</keyword>
<dbReference type="OrthoDB" id="9803201at2"/>
<evidence type="ECO:0000256" key="5">
    <source>
        <dbReference type="HAMAP-Rule" id="MF_01328"/>
    </source>
</evidence>
<sequence>MKINVVDQKNEKVGEVTLDDAIFAAPVRKHLFWEVVNWQRARRRAGTQKVKTRAEVSGGGKKPWRQKGTGRARQGTIRAPHWVGGGVVHGPSPRDFSFSMPKKKRKAALRSVLSLKARDGKLIVVDDLTFAETKTKFAIGVLNALQAPSALLVDATSRDEKTQTVVHNESLRLSVRNLKDAKYLASEGLNVEDVLRFDTLVISQTALDQIHEVLKR</sequence>
<dbReference type="GO" id="GO:0003735">
    <property type="term" value="F:structural constituent of ribosome"/>
    <property type="evidence" value="ECO:0007669"/>
    <property type="project" value="InterPro"/>
</dbReference>
<comment type="subunit">
    <text evidence="5">Part of the 50S ribosomal subunit.</text>
</comment>
<evidence type="ECO:0000256" key="2">
    <source>
        <dbReference type="ARBA" id="ARBA00022980"/>
    </source>
</evidence>
<dbReference type="GO" id="GO:1990904">
    <property type="term" value="C:ribonucleoprotein complex"/>
    <property type="evidence" value="ECO:0007669"/>
    <property type="project" value="UniProtKB-KW"/>
</dbReference>
<proteinExistence type="inferred from homology"/>
<dbReference type="PANTHER" id="PTHR10746:SF6">
    <property type="entry name" value="LARGE RIBOSOMAL SUBUNIT PROTEIN UL4M"/>
    <property type="match status" value="1"/>
</dbReference>
<reference evidence="6 7" key="1">
    <citation type="submission" date="2018-06" db="EMBL/GenBank/DDBJ databases">
        <title>Lujinxingia sediminis gen. nov. sp. nov., a new facultative anaerobic member of the class Deltaproteobacteria, and proposal of Lujinxingaceae fam. nov.</title>
        <authorList>
            <person name="Guo L.-Y."/>
            <person name="Li C.-M."/>
            <person name="Wang S."/>
            <person name="Du Z.-J."/>
        </authorList>
    </citation>
    <scope>NUCLEOTIDE SEQUENCE [LARGE SCALE GENOMIC DNA]</scope>
    <source>
        <strain evidence="6 7">FA350</strain>
    </source>
</reference>
<dbReference type="Proteomes" id="UP000249799">
    <property type="component" value="Chromosome"/>
</dbReference>
<dbReference type="PANTHER" id="PTHR10746">
    <property type="entry name" value="50S RIBOSOMAL PROTEIN L4"/>
    <property type="match status" value="1"/>
</dbReference>
<evidence type="ECO:0000256" key="1">
    <source>
        <dbReference type="ARBA" id="ARBA00010528"/>
    </source>
</evidence>
<dbReference type="RefSeq" id="WP_111331320.1">
    <property type="nucleotide sequence ID" value="NZ_CP030032.1"/>
</dbReference>
<protein>
    <recommendedName>
        <fullName evidence="4 5">Large ribosomal subunit protein uL4</fullName>
    </recommendedName>
</protein>
<dbReference type="GO" id="GO:0019843">
    <property type="term" value="F:rRNA binding"/>
    <property type="evidence" value="ECO:0007669"/>
    <property type="project" value="UniProtKB-UniRule"/>
</dbReference>
<keyword evidence="3 5" id="KW-0687">Ribonucleoprotein</keyword>
<comment type="function">
    <text evidence="5">Forms part of the polypeptide exit tunnel.</text>
</comment>
<keyword evidence="5" id="KW-0694">RNA-binding</keyword>
<keyword evidence="2 5" id="KW-0689">Ribosomal protein</keyword>
<dbReference type="InterPro" id="IPR023574">
    <property type="entry name" value="Ribosomal_uL4_dom_sf"/>
</dbReference>
<name>A0A2Z4FGB8_9DELT</name>
<dbReference type="GO" id="GO:0006412">
    <property type="term" value="P:translation"/>
    <property type="evidence" value="ECO:0007669"/>
    <property type="project" value="UniProtKB-UniRule"/>
</dbReference>
<keyword evidence="7" id="KW-1185">Reference proteome</keyword>
<dbReference type="InterPro" id="IPR013005">
    <property type="entry name" value="Ribosomal_uL4-like"/>
</dbReference>
<evidence type="ECO:0000313" key="7">
    <source>
        <dbReference type="Proteomes" id="UP000249799"/>
    </source>
</evidence>
<evidence type="ECO:0000256" key="4">
    <source>
        <dbReference type="ARBA" id="ARBA00035244"/>
    </source>
</evidence>
<dbReference type="Pfam" id="PF00573">
    <property type="entry name" value="Ribosomal_L4"/>
    <property type="match status" value="1"/>
</dbReference>
<dbReference type="EMBL" id="CP030032">
    <property type="protein sequence ID" value="AWV87983.1"/>
    <property type="molecule type" value="Genomic_DNA"/>
</dbReference>
<dbReference type="InterPro" id="IPR002136">
    <property type="entry name" value="Ribosomal_uL4"/>
</dbReference>
<organism evidence="6 7">
    <name type="scientific">Bradymonas sediminis</name>
    <dbReference type="NCBI Taxonomy" id="1548548"/>
    <lineage>
        <taxon>Bacteria</taxon>
        <taxon>Deltaproteobacteria</taxon>
        <taxon>Bradymonadales</taxon>
        <taxon>Bradymonadaceae</taxon>
        <taxon>Bradymonas</taxon>
    </lineage>
</organism>
<evidence type="ECO:0000313" key="6">
    <source>
        <dbReference type="EMBL" id="AWV87983.1"/>
    </source>
</evidence>
<evidence type="ECO:0000256" key="3">
    <source>
        <dbReference type="ARBA" id="ARBA00023274"/>
    </source>
</evidence>
<dbReference type="AlphaFoldDB" id="A0A2Z4FGB8"/>
<dbReference type="Gene3D" id="3.40.1370.10">
    <property type="match status" value="1"/>
</dbReference>
<gene>
    <name evidence="5" type="primary">rplD</name>
    <name evidence="6" type="ORF">DN745_01010</name>
</gene>
<dbReference type="NCBIfam" id="TIGR03953">
    <property type="entry name" value="rplD_bact"/>
    <property type="match status" value="1"/>
</dbReference>
<comment type="similarity">
    <text evidence="1 5">Belongs to the universal ribosomal protein uL4 family.</text>
</comment>
<comment type="function">
    <text evidence="5">One of the primary rRNA binding proteins, this protein initially binds near the 5'-end of the 23S rRNA. It is important during the early stages of 50S assembly. It makes multiple contacts with different domains of the 23S rRNA in the assembled 50S subunit and ribosome.</text>
</comment>